<gene>
    <name evidence="1" type="ORF">PF327_02010</name>
</gene>
<reference evidence="1" key="1">
    <citation type="submission" date="2023-01" db="EMBL/GenBank/DDBJ databases">
        <title>Sulfurovum sp. XTW-4 genome assembly.</title>
        <authorList>
            <person name="Wang J."/>
        </authorList>
    </citation>
    <scope>NUCLEOTIDE SEQUENCE</scope>
    <source>
        <strain evidence="1">XTW-4</strain>
    </source>
</reference>
<dbReference type="EMBL" id="JAQIBC010000001">
    <property type="protein sequence ID" value="MDM5262963.1"/>
    <property type="molecule type" value="Genomic_DNA"/>
</dbReference>
<proteinExistence type="predicted"/>
<organism evidence="1 2">
    <name type="scientific">Sulfurovum xiamenensis</name>
    <dbReference type="NCBI Taxonomy" id="3019066"/>
    <lineage>
        <taxon>Bacteria</taxon>
        <taxon>Pseudomonadati</taxon>
        <taxon>Campylobacterota</taxon>
        <taxon>Epsilonproteobacteria</taxon>
        <taxon>Campylobacterales</taxon>
        <taxon>Sulfurovaceae</taxon>
        <taxon>Sulfurovum</taxon>
    </lineage>
</organism>
<comment type="caution">
    <text evidence="1">The sequence shown here is derived from an EMBL/GenBank/DDBJ whole genome shotgun (WGS) entry which is preliminary data.</text>
</comment>
<keyword evidence="2" id="KW-1185">Reference proteome</keyword>
<dbReference type="RefSeq" id="WP_289401113.1">
    <property type="nucleotide sequence ID" value="NZ_JAQIBC010000001.1"/>
</dbReference>
<dbReference type="Proteomes" id="UP001169066">
    <property type="component" value="Unassembled WGS sequence"/>
</dbReference>
<evidence type="ECO:0000313" key="2">
    <source>
        <dbReference type="Proteomes" id="UP001169066"/>
    </source>
</evidence>
<protein>
    <submittedName>
        <fullName evidence="1">Uncharacterized protein</fullName>
    </submittedName>
</protein>
<evidence type="ECO:0000313" key="1">
    <source>
        <dbReference type="EMBL" id="MDM5262963.1"/>
    </source>
</evidence>
<name>A0ABT7QPH5_9BACT</name>
<accession>A0ABT7QPH5</accession>
<sequence length="100" mass="11144">MYTVQMEKECGCFKKSEYTNNMTFETQQDAYKYATTVAELMNEEFCGTHNFTAQKGDGDYFLITVAINPEAVGITPHVSCDVGCSATDKWSLESNGKSNK</sequence>